<protein>
    <submittedName>
        <fullName evidence="3">Toxin Y4kP</fullName>
    </submittedName>
</protein>
<name>A0A1Y2LHM8_9PROT</name>
<keyword evidence="2" id="KW-1277">Toxin-antitoxin system</keyword>
<proteinExistence type="inferred from homology"/>
<evidence type="ECO:0000313" key="4">
    <source>
        <dbReference type="Proteomes" id="UP000193396"/>
    </source>
</evidence>
<evidence type="ECO:0000313" key="3">
    <source>
        <dbReference type="EMBL" id="OSQ50435.1"/>
    </source>
</evidence>
<dbReference type="InterPro" id="IPR007712">
    <property type="entry name" value="RelE/ParE_toxin"/>
</dbReference>
<accession>A0A1Y2LHM8</accession>
<dbReference type="InterPro" id="IPR035093">
    <property type="entry name" value="RelE/ParE_toxin_dom_sf"/>
</dbReference>
<dbReference type="STRING" id="1293890.TALK_00445"/>
<dbReference type="InterPro" id="IPR051803">
    <property type="entry name" value="TA_system_RelE-like_toxin"/>
</dbReference>
<evidence type="ECO:0000256" key="1">
    <source>
        <dbReference type="ARBA" id="ARBA00006226"/>
    </source>
</evidence>
<gene>
    <name evidence="3" type="ORF">TALK_00445</name>
</gene>
<comment type="similarity">
    <text evidence="1">Belongs to the RelE toxin family.</text>
</comment>
<dbReference type="PANTHER" id="PTHR33755:SF6">
    <property type="entry name" value="PLASMID STABILIZATION SYSTEM PROTEIN"/>
    <property type="match status" value="1"/>
</dbReference>
<dbReference type="EMBL" id="JFKB01000001">
    <property type="protein sequence ID" value="OSQ50435.1"/>
    <property type="molecule type" value="Genomic_DNA"/>
</dbReference>
<dbReference type="Pfam" id="PF05016">
    <property type="entry name" value="ParE_toxin"/>
    <property type="match status" value="1"/>
</dbReference>
<keyword evidence="4" id="KW-1185">Reference proteome</keyword>
<reference evidence="3 4" key="1">
    <citation type="submission" date="2014-03" db="EMBL/GenBank/DDBJ databases">
        <title>The draft genome sequence of Thalassospira alkalitolerans JCM 18968.</title>
        <authorList>
            <person name="Lai Q."/>
            <person name="Shao Z."/>
        </authorList>
    </citation>
    <scope>NUCLEOTIDE SEQUENCE [LARGE SCALE GENOMIC DNA]</scope>
    <source>
        <strain evidence="3 4">JCM 18968</strain>
    </source>
</reference>
<sequence>MKIEWHPQAVIELRDIVDYIDHRNRVAAKATYQLISGCVSQLAIHPFMGRDGRVKNTRELIIGGTPYLIAYQIDGSVITVLAVMHAARRWPDDLPV</sequence>
<dbReference type="Gene3D" id="3.30.2310.20">
    <property type="entry name" value="RelE-like"/>
    <property type="match status" value="1"/>
</dbReference>
<evidence type="ECO:0000256" key="2">
    <source>
        <dbReference type="ARBA" id="ARBA00022649"/>
    </source>
</evidence>
<dbReference type="Proteomes" id="UP000193396">
    <property type="component" value="Unassembled WGS sequence"/>
</dbReference>
<comment type="caution">
    <text evidence="3">The sequence shown here is derived from an EMBL/GenBank/DDBJ whole genome shotgun (WGS) entry which is preliminary data.</text>
</comment>
<dbReference type="NCBIfam" id="TIGR02385">
    <property type="entry name" value="RelE_StbE"/>
    <property type="match status" value="1"/>
</dbReference>
<dbReference type="PANTHER" id="PTHR33755">
    <property type="entry name" value="TOXIN PARE1-RELATED"/>
    <property type="match status" value="1"/>
</dbReference>
<dbReference type="AlphaFoldDB" id="A0A1Y2LHM8"/>
<organism evidence="3 4">
    <name type="scientific">Thalassospira alkalitolerans</name>
    <dbReference type="NCBI Taxonomy" id="1293890"/>
    <lineage>
        <taxon>Bacteria</taxon>
        <taxon>Pseudomonadati</taxon>
        <taxon>Pseudomonadota</taxon>
        <taxon>Alphaproteobacteria</taxon>
        <taxon>Rhodospirillales</taxon>
        <taxon>Thalassospiraceae</taxon>
        <taxon>Thalassospira</taxon>
    </lineage>
</organism>
<dbReference type="OrthoDB" id="595470at2"/>